<dbReference type="AlphaFoldDB" id="A0A1W0D898"/>
<protein>
    <submittedName>
        <fullName evidence="2">Uncharacterized protein</fullName>
    </submittedName>
</protein>
<dbReference type="Proteomes" id="UP000192721">
    <property type="component" value="Unassembled WGS sequence"/>
</dbReference>
<reference evidence="2 3" key="1">
    <citation type="submission" date="2017-02" db="EMBL/GenBank/DDBJ databases">
        <title>Chromobacterium haemolyticum H5244.</title>
        <authorList>
            <person name="Gulvik C.A."/>
        </authorList>
    </citation>
    <scope>NUCLEOTIDE SEQUENCE [LARGE SCALE GENOMIC DNA]</scope>
    <source>
        <strain evidence="2 3">H5244</strain>
    </source>
</reference>
<dbReference type="Proteomes" id="UP000664349">
    <property type="component" value="Unassembled WGS sequence"/>
</dbReference>
<evidence type="ECO:0000313" key="3">
    <source>
        <dbReference type="Proteomes" id="UP000192721"/>
    </source>
</evidence>
<reference evidence="1 4" key="2">
    <citation type="submission" date="2021-03" db="EMBL/GenBank/DDBJ databases">
        <title>First Case of infection caused by Chromobacterium haemolyticum derived from water in China.</title>
        <authorList>
            <person name="Chen J."/>
            <person name="Liu C."/>
        </authorList>
    </citation>
    <scope>NUCLEOTIDE SEQUENCE [LARGE SCALE GENOMIC DNA]</scope>
    <source>
        <strain evidence="1 4">WJ-5</strain>
    </source>
</reference>
<dbReference type="EMBL" id="JAFLRD010000002">
    <property type="protein sequence ID" value="MBO0414352.1"/>
    <property type="molecule type" value="Genomic_DNA"/>
</dbReference>
<name>A0A1W0D898_9NEIS</name>
<dbReference type="RefSeq" id="WP_019101381.1">
    <property type="nucleotide sequence ID" value="NZ_AP019312.1"/>
</dbReference>
<proteinExistence type="predicted"/>
<evidence type="ECO:0000313" key="2">
    <source>
        <dbReference type="EMBL" id="OQS43178.1"/>
    </source>
</evidence>
<gene>
    <name evidence="2" type="ORF">B0T45_04215</name>
    <name evidence="1" type="ORF">J1C50_02415</name>
</gene>
<evidence type="ECO:0000313" key="1">
    <source>
        <dbReference type="EMBL" id="MBO0414352.1"/>
    </source>
</evidence>
<dbReference type="EMBL" id="MUKV01000003">
    <property type="protein sequence ID" value="OQS43178.1"/>
    <property type="molecule type" value="Genomic_DNA"/>
</dbReference>
<keyword evidence="4" id="KW-1185">Reference proteome</keyword>
<dbReference type="STRING" id="394935.GCA_000758475_03798"/>
<dbReference type="OrthoDB" id="8758474at2"/>
<accession>A0A1W0D898</accession>
<comment type="caution">
    <text evidence="2">The sequence shown here is derived from an EMBL/GenBank/DDBJ whole genome shotgun (WGS) entry which is preliminary data.</text>
</comment>
<sequence length="68" mass="7709">MAKKQKQDELDEETRALLEWCAEVETHLVAAGATVAEAQEHIEEQAEWYTDQYYDGLSPEEAARAALK</sequence>
<dbReference type="GeneID" id="58559695"/>
<organism evidence="2 3">
    <name type="scientific">Chromobacterium haemolyticum</name>
    <dbReference type="NCBI Taxonomy" id="394935"/>
    <lineage>
        <taxon>Bacteria</taxon>
        <taxon>Pseudomonadati</taxon>
        <taxon>Pseudomonadota</taxon>
        <taxon>Betaproteobacteria</taxon>
        <taxon>Neisseriales</taxon>
        <taxon>Chromobacteriaceae</taxon>
        <taxon>Chromobacterium</taxon>
    </lineage>
</organism>
<evidence type="ECO:0000313" key="4">
    <source>
        <dbReference type="Proteomes" id="UP000664349"/>
    </source>
</evidence>